<feature type="domain" description="DUF1468" evidence="2">
    <location>
        <begin position="9"/>
        <end position="142"/>
    </location>
</feature>
<evidence type="ECO:0000259" key="2">
    <source>
        <dbReference type="Pfam" id="PF07331"/>
    </source>
</evidence>
<keyword evidence="1" id="KW-0472">Membrane</keyword>
<comment type="caution">
    <text evidence="3">The sequence shown here is derived from an EMBL/GenBank/DDBJ whole genome shotgun (WGS) entry which is preliminary data.</text>
</comment>
<dbReference type="AlphaFoldDB" id="A0A318SUK3"/>
<dbReference type="InterPro" id="IPR009936">
    <property type="entry name" value="DUF1468"/>
</dbReference>
<keyword evidence="4" id="KW-1185">Reference proteome</keyword>
<feature type="transmembrane region" description="Helical" evidence="1">
    <location>
        <begin position="7"/>
        <end position="27"/>
    </location>
</feature>
<name>A0A318SUK3_9RHOB</name>
<feature type="transmembrane region" description="Helical" evidence="1">
    <location>
        <begin position="74"/>
        <end position="105"/>
    </location>
</feature>
<dbReference type="RefSeq" id="WP_110812427.1">
    <property type="nucleotide sequence ID" value="NZ_QJTE01000001.1"/>
</dbReference>
<dbReference type="Proteomes" id="UP000248311">
    <property type="component" value="Unassembled WGS sequence"/>
</dbReference>
<dbReference type="Pfam" id="PF07331">
    <property type="entry name" value="TctB"/>
    <property type="match status" value="1"/>
</dbReference>
<dbReference type="OrthoDB" id="5186924at2"/>
<reference evidence="3 4" key="1">
    <citation type="submission" date="2018-06" db="EMBL/GenBank/DDBJ databases">
        <title>Genomic Encyclopedia of Type Strains, Phase III (KMG-III): the genomes of soil and plant-associated and newly described type strains.</title>
        <authorList>
            <person name="Whitman W."/>
        </authorList>
    </citation>
    <scope>NUCLEOTIDE SEQUENCE [LARGE SCALE GENOMIC DNA]</scope>
    <source>
        <strain evidence="3 4">CECT 9025</strain>
    </source>
</reference>
<proteinExistence type="predicted"/>
<keyword evidence="1" id="KW-1133">Transmembrane helix</keyword>
<protein>
    <submittedName>
        <fullName evidence="3">Tripartite tricarboxylate transporter TctB family protein</fullName>
    </submittedName>
</protein>
<dbReference type="EMBL" id="QJTE01000001">
    <property type="protein sequence ID" value="PYE85353.1"/>
    <property type="molecule type" value="Genomic_DNA"/>
</dbReference>
<evidence type="ECO:0000313" key="4">
    <source>
        <dbReference type="Proteomes" id="UP000248311"/>
    </source>
</evidence>
<accession>A0A318SUK3</accession>
<organism evidence="3 4">
    <name type="scientific">Pseudoroseicyclus aestuarii</name>
    <dbReference type="NCBI Taxonomy" id="1795041"/>
    <lineage>
        <taxon>Bacteria</taxon>
        <taxon>Pseudomonadati</taxon>
        <taxon>Pseudomonadota</taxon>
        <taxon>Alphaproteobacteria</taxon>
        <taxon>Rhodobacterales</taxon>
        <taxon>Paracoccaceae</taxon>
        <taxon>Pseudoroseicyclus</taxon>
    </lineage>
</organism>
<evidence type="ECO:0000256" key="1">
    <source>
        <dbReference type="SAM" id="Phobius"/>
    </source>
</evidence>
<feature type="transmembrane region" description="Helical" evidence="1">
    <location>
        <begin position="39"/>
        <end position="62"/>
    </location>
</feature>
<sequence>MQRDWPDILGGFALAACGAAAAGWAWLHYDLGSIRQMGAGAFPVALGLLLTVLGLIVALPALRRSGTLPRAEPWAACAVLASVLTFGLGLRVLGLVAATALAVLIASLPAPQRGWGWRLALAACVTGLTVLVFRLGLQMSLPLWPRLG</sequence>
<evidence type="ECO:0000313" key="3">
    <source>
        <dbReference type="EMBL" id="PYE85353.1"/>
    </source>
</evidence>
<keyword evidence="1" id="KW-0812">Transmembrane</keyword>
<gene>
    <name evidence="3" type="ORF">DFP88_10117</name>
</gene>
<feature type="transmembrane region" description="Helical" evidence="1">
    <location>
        <begin position="117"/>
        <end position="137"/>
    </location>
</feature>